<dbReference type="AlphaFoldDB" id="A0AAD5QF75"/>
<keyword evidence="2" id="KW-1185">Reference proteome</keyword>
<sequence>MVLREDSECCRKMAESRDSVVALTVDISHSKRQCDWDRYICCNNCNMVCNDRCHPRLSAIPHINIVRRHQLRKKAV</sequence>
<protein>
    <submittedName>
        <fullName evidence="1">Uncharacterized protein</fullName>
    </submittedName>
</protein>
<evidence type="ECO:0000313" key="2">
    <source>
        <dbReference type="Proteomes" id="UP001196413"/>
    </source>
</evidence>
<organism evidence="1 2">
    <name type="scientific">Parelaphostrongylus tenuis</name>
    <name type="common">Meningeal worm</name>
    <dbReference type="NCBI Taxonomy" id="148309"/>
    <lineage>
        <taxon>Eukaryota</taxon>
        <taxon>Metazoa</taxon>
        <taxon>Ecdysozoa</taxon>
        <taxon>Nematoda</taxon>
        <taxon>Chromadorea</taxon>
        <taxon>Rhabditida</taxon>
        <taxon>Rhabditina</taxon>
        <taxon>Rhabditomorpha</taxon>
        <taxon>Strongyloidea</taxon>
        <taxon>Metastrongylidae</taxon>
        <taxon>Parelaphostrongylus</taxon>
    </lineage>
</organism>
<dbReference type="EMBL" id="JAHQIW010000606">
    <property type="protein sequence ID" value="KAJ1349077.1"/>
    <property type="molecule type" value="Genomic_DNA"/>
</dbReference>
<name>A0AAD5QF75_PARTN</name>
<accession>A0AAD5QF75</accession>
<comment type="caution">
    <text evidence="1">The sequence shown here is derived from an EMBL/GenBank/DDBJ whole genome shotgun (WGS) entry which is preliminary data.</text>
</comment>
<reference evidence="1" key="1">
    <citation type="submission" date="2021-06" db="EMBL/GenBank/DDBJ databases">
        <title>Parelaphostrongylus tenuis whole genome reference sequence.</title>
        <authorList>
            <person name="Garwood T.J."/>
            <person name="Larsen P.A."/>
            <person name="Fountain-Jones N.M."/>
            <person name="Garbe J.R."/>
            <person name="Macchietto M.G."/>
            <person name="Kania S.A."/>
            <person name="Gerhold R.W."/>
            <person name="Richards J.E."/>
            <person name="Wolf T.M."/>
        </authorList>
    </citation>
    <scope>NUCLEOTIDE SEQUENCE</scope>
    <source>
        <strain evidence="1">MNPRO001-30</strain>
        <tissue evidence="1">Meninges</tissue>
    </source>
</reference>
<gene>
    <name evidence="1" type="ORF">KIN20_004525</name>
</gene>
<evidence type="ECO:0000313" key="1">
    <source>
        <dbReference type="EMBL" id="KAJ1349077.1"/>
    </source>
</evidence>
<proteinExistence type="predicted"/>
<dbReference type="Proteomes" id="UP001196413">
    <property type="component" value="Unassembled WGS sequence"/>
</dbReference>